<evidence type="ECO:0000256" key="13">
    <source>
        <dbReference type="ARBA" id="ARBA00023125"/>
    </source>
</evidence>
<keyword evidence="17 24" id="KW-0326">Glycosidase</keyword>
<evidence type="ECO:0000313" key="25">
    <source>
        <dbReference type="Proteomes" id="UP001235343"/>
    </source>
</evidence>
<dbReference type="InterPro" id="IPR020629">
    <property type="entry name" value="FPG_Glyclase"/>
</dbReference>
<evidence type="ECO:0000259" key="23">
    <source>
        <dbReference type="PROSITE" id="PS51068"/>
    </source>
</evidence>
<evidence type="ECO:0000256" key="9">
    <source>
        <dbReference type="ARBA" id="ARBA00022763"/>
    </source>
</evidence>
<evidence type="ECO:0000256" key="14">
    <source>
        <dbReference type="ARBA" id="ARBA00023204"/>
    </source>
</evidence>
<keyword evidence="21" id="KW-0812">Transmembrane</keyword>
<proteinExistence type="inferred from homology"/>
<evidence type="ECO:0000259" key="22">
    <source>
        <dbReference type="PROSITE" id="PS51066"/>
    </source>
</evidence>
<comment type="caution">
    <text evidence="24">The sequence shown here is derived from an EMBL/GenBank/DDBJ whole genome shotgun (WGS) entry which is preliminary data.</text>
</comment>
<evidence type="ECO:0000256" key="15">
    <source>
        <dbReference type="ARBA" id="ARBA00023239"/>
    </source>
</evidence>
<feature type="domain" description="Formamidopyrimidine-DNA glycosylase catalytic" evidence="23">
    <location>
        <begin position="2"/>
        <end position="106"/>
    </location>
</feature>
<dbReference type="Gene3D" id="3.20.190.10">
    <property type="entry name" value="MutM-like, N-terminal"/>
    <property type="match status" value="1"/>
</dbReference>
<evidence type="ECO:0000313" key="24">
    <source>
        <dbReference type="EMBL" id="MDL4839646.1"/>
    </source>
</evidence>
<dbReference type="Proteomes" id="UP001235343">
    <property type="component" value="Unassembled WGS sequence"/>
</dbReference>
<evidence type="ECO:0000256" key="6">
    <source>
        <dbReference type="ARBA" id="ARBA00012720"/>
    </source>
</evidence>
<comment type="catalytic activity">
    <reaction evidence="1">
        <text>Hydrolysis of DNA containing ring-opened 7-methylguanine residues, releasing 2,6-diamino-4-hydroxy-5-(N-methyl)formamidopyrimidine.</text>
        <dbReference type="EC" id="3.2.2.23"/>
    </reaction>
</comment>
<dbReference type="InterPro" id="IPR010979">
    <property type="entry name" value="Ribosomal_uS13-like_H2TH"/>
</dbReference>
<dbReference type="Pfam" id="PF01149">
    <property type="entry name" value="Fapy_DNA_glyco"/>
    <property type="match status" value="1"/>
</dbReference>
<keyword evidence="9" id="KW-0227">DNA damage</keyword>
<sequence>MPELPEMENYKHLLNNKIKNKIISNVVINRNKSINNSVDSFVNMVKGKQIIDIKRRAKHLLFYLESGEILLLHLMLGGWMFYGLSNEKPDRTIQIQLSFQENHLYFIGLRLGYLHLFTQNELEKELLDLGPEPLDSSFTIDAFQQIISNKRGRIKTTLIDQKFLAGIGNRYADEICWKAKINPLKKMSDITEHTRSNFYQSIQSVLKEAIHSGGYMDKPLFNGDLKTGGYNNFFKVYNKEGENCSRCTSIIIKEEVSSRKVFYCPNCQQ</sequence>
<dbReference type="InterPro" id="IPR010663">
    <property type="entry name" value="Znf_FPG/IleRS"/>
</dbReference>
<keyword evidence="11 24" id="KW-0378">Hydrolase</keyword>
<feature type="domain" description="FPG-type" evidence="22">
    <location>
        <begin position="235"/>
        <end position="269"/>
    </location>
</feature>
<dbReference type="InterPro" id="IPR000214">
    <property type="entry name" value="Znf_DNA_glyclase/AP_lyase"/>
</dbReference>
<dbReference type="RefSeq" id="WP_285930575.1">
    <property type="nucleotide sequence ID" value="NZ_JASTZU010000018.1"/>
</dbReference>
<dbReference type="EC" id="3.2.2.23" evidence="5"/>
<reference evidence="24 25" key="1">
    <citation type="submission" date="2023-06" db="EMBL/GenBank/DDBJ databases">
        <title>Aquibacillus rhizosphaerae LR5S19.</title>
        <authorList>
            <person name="Sun J.-Q."/>
        </authorList>
    </citation>
    <scope>NUCLEOTIDE SEQUENCE [LARGE SCALE GENOMIC DNA]</scope>
    <source>
        <strain evidence="24 25">LR5S19</strain>
    </source>
</reference>
<dbReference type="SUPFAM" id="SSF46946">
    <property type="entry name" value="S13-like H2TH domain"/>
    <property type="match status" value="1"/>
</dbReference>
<dbReference type="SUPFAM" id="SSF57716">
    <property type="entry name" value="Glucocorticoid receptor-like (DNA-binding domain)"/>
    <property type="match status" value="1"/>
</dbReference>
<evidence type="ECO:0000256" key="1">
    <source>
        <dbReference type="ARBA" id="ARBA00001668"/>
    </source>
</evidence>
<evidence type="ECO:0000256" key="4">
    <source>
        <dbReference type="ARBA" id="ARBA00011245"/>
    </source>
</evidence>
<comment type="cofactor">
    <cofactor evidence="2">
        <name>Zn(2+)</name>
        <dbReference type="ChEBI" id="CHEBI:29105"/>
    </cofactor>
</comment>
<evidence type="ECO:0000256" key="5">
    <source>
        <dbReference type="ARBA" id="ARBA00012024"/>
    </source>
</evidence>
<dbReference type="SMART" id="SM01232">
    <property type="entry name" value="H2TH"/>
    <property type="match status" value="1"/>
</dbReference>
<dbReference type="Gene3D" id="1.10.8.50">
    <property type="match status" value="1"/>
</dbReference>
<evidence type="ECO:0000256" key="8">
    <source>
        <dbReference type="ARBA" id="ARBA00022723"/>
    </source>
</evidence>
<dbReference type="SUPFAM" id="SSF81624">
    <property type="entry name" value="N-terminal domain of MutM-like DNA repair proteins"/>
    <property type="match status" value="1"/>
</dbReference>
<evidence type="ECO:0000256" key="18">
    <source>
        <dbReference type="ARBA" id="ARBA00030638"/>
    </source>
</evidence>
<dbReference type="Pfam" id="PF06827">
    <property type="entry name" value="zf-FPG_IleRS"/>
    <property type="match status" value="1"/>
</dbReference>
<evidence type="ECO:0000256" key="2">
    <source>
        <dbReference type="ARBA" id="ARBA00001947"/>
    </source>
</evidence>
<keyword evidence="15" id="KW-0456">Lyase</keyword>
<dbReference type="PANTHER" id="PTHR22993">
    <property type="entry name" value="FORMAMIDOPYRIMIDINE-DNA GLYCOSYLASE"/>
    <property type="match status" value="1"/>
</dbReference>
<keyword evidence="12" id="KW-0862">Zinc</keyword>
<keyword evidence="21" id="KW-0472">Membrane</keyword>
<evidence type="ECO:0000256" key="12">
    <source>
        <dbReference type="ARBA" id="ARBA00022833"/>
    </source>
</evidence>
<feature type="transmembrane region" description="Helical" evidence="21">
    <location>
        <begin position="60"/>
        <end position="82"/>
    </location>
</feature>
<dbReference type="Pfam" id="PF06831">
    <property type="entry name" value="H2TH"/>
    <property type="match status" value="1"/>
</dbReference>
<keyword evidence="14" id="KW-0234">DNA repair</keyword>
<protein>
    <recommendedName>
        <fullName evidence="7">Formamidopyrimidine-DNA glycosylase</fullName>
        <ecNumber evidence="5">3.2.2.23</ecNumber>
        <ecNumber evidence="6">4.2.99.18</ecNumber>
    </recommendedName>
    <alternativeName>
        <fullName evidence="18">DNA-(apurinic or apyrimidinic site) lyase MutM</fullName>
    </alternativeName>
</protein>
<keyword evidence="13" id="KW-0238">DNA-binding</keyword>
<dbReference type="EMBL" id="JASTZU010000018">
    <property type="protein sequence ID" value="MDL4839646.1"/>
    <property type="molecule type" value="Genomic_DNA"/>
</dbReference>
<evidence type="ECO:0000256" key="19">
    <source>
        <dbReference type="ARBA" id="ARBA00044632"/>
    </source>
</evidence>
<name>A0ABT7L4Y3_9BACI</name>
<evidence type="ECO:0000256" key="3">
    <source>
        <dbReference type="ARBA" id="ARBA00009409"/>
    </source>
</evidence>
<accession>A0ABT7L4Y3</accession>
<evidence type="ECO:0000256" key="21">
    <source>
        <dbReference type="SAM" id="Phobius"/>
    </source>
</evidence>
<dbReference type="PROSITE" id="PS51068">
    <property type="entry name" value="FPG_CAT"/>
    <property type="match status" value="1"/>
</dbReference>
<keyword evidence="21" id="KW-1133">Transmembrane helix</keyword>
<keyword evidence="16" id="KW-0511">Multifunctional enzyme</keyword>
<gene>
    <name evidence="24" type="primary">mutM</name>
    <name evidence="24" type="ORF">QQS35_04130</name>
</gene>
<keyword evidence="25" id="KW-1185">Reference proteome</keyword>
<dbReference type="NCBIfam" id="TIGR00577">
    <property type="entry name" value="fpg"/>
    <property type="match status" value="1"/>
</dbReference>
<evidence type="ECO:0000256" key="20">
    <source>
        <dbReference type="PROSITE-ProRule" id="PRU00391"/>
    </source>
</evidence>
<evidence type="ECO:0000256" key="10">
    <source>
        <dbReference type="ARBA" id="ARBA00022771"/>
    </source>
</evidence>
<organism evidence="24 25">
    <name type="scientific">Aquibacillus rhizosphaerae</name>
    <dbReference type="NCBI Taxonomy" id="3051431"/>
    <lineage>
        <taxon>Bacteria</taxon>
        <taxon>Bacillati</taxon>
        <taxon>Bacillota</taxon>
        <taxon>Bacilli</taxon>
        <taxon>Bacillales</taxon>
        <taxon>Bacillaceae</taxon>
        <taxon>Aquibacillus</taxon>
    </lineage>
</organism>
<keyword evidence="8" id="KW-0479">Metal-binding</keyword>
<evidence type="ECO:0000256" key="17">
    <source>
        <dbReference type="ARBA" id="ARBA00023295"/>
    </source>
</evidence>
<evidence type="ECO:0000256" key="7">
    <source>
        <dbReference type="ARBA" id="ARBA00016240"/>
    </source>
</evidence>
<evidence type="ECO:0000256" key="16">
    <source>
        <dbReference type="ARBA" id="ARBA00023268"/>
    </source>
</evidence>
<dbReference type="PANTHER" id="PTHR22993:SF9">
    <property type="entry name" value="FORMAMIDOPYRIMIDINE-DNA GLYCOSYLASE"/>
    <property type="match status" value="1"/>
</dbReference>
<dbReference type="InterPro" id="IPR012319">
    <property type="entry name" value="FPG_cat"/>
</dbReference>
<dbReference type="EC" id="4.2.99.18" evidence="6"/>
<dbReference type="InterPro" id="IPR015886">
    <property type="entry name" value="H2TH_FPG"/>
</dbReference>
<dbReference type="SMART" id="SM00898">
    <property type="entry name" value="Fapy_DNA_glyco"/>
    <property type="match status" value="1"/>
</dbReference>
<dbReference type="PROSITE" id="PS51066">
    <property type="entry name" value="ZF_FPG_2"/>
    <property type="match status" value="1"/>
</dbReference>
<comment type="similarity">
    <text evidence="3">Belongs to the FPG family.</text>
</comment>
<comment type="catalytic activity">
    <reaction evidence="19">
        <text>2'-deoxyribonucleotide-(2'-deoxyribose 5'-phosphate)-2'-deoxyribonucleotide-DNA = a 3'-end 2'-deoxyribonucleotide-(2,3-dehydro-2,3-deoxyribose 5'-phosphate)-DNA + a 5'-end 5'-phospho-2'-deoxyribonucleoside-DNA + H(+)</text>
        <dbReference type="Rhea" id="RHEA:66592"/>
        <dbReference type="Rhea" id="RHEA-COMP:13180"/>
        <dbReference type="Rhea" id="RHEA-COMP:16897"/>
        <dbReference type="Rhea" id="RHEA-COMP:17067"/>
        <dbReference type="ChEBI" id="CHEBI:15378"/>
        <dbReference type="ChEBI" id="CHEBI:136412"/>
        <dbReference type="ChEBI" id="CHEBI:157695"/>
        <dbReference type="ChEBI" id="CHEBI:167181"/>
        <dbReference type="EC" id="4.2.99.18"/>
    </reaction>
</comment>
<evidence type="ECO:0000256" key="11">
    <source>
        <dbReference type="ARBA" id="ARBA00022801"/>
    </source>
</evidence>
<dbReference type="GO" id="GO:0008534">
    <property type="term" value="F:oxidized purine nucleobase lesion DNA N-glycosylase activity"/>
    <property type="evidence" value="ECO:0007669"/>
    <property type="project" value="UniProtKB-EC"/>
</dbReference>
<dbReference type="InterPro" id="IPR035937">
    <property type="entry name" value="FPG_N"/>
</dbReference>
<comment type="subunit">
    <text evidence="4">Monomer.</text>
</comment>
<keyword evidence="10 20" id="KW-0863">Zinc-finger</keyword>